<name>A4CE68_9GAMM</name>
<dbReference type="EMBL" id="AAOH01000008">
    <property type="protein sequence ID" value="EAR26880.1"/>
    <property type="molecule type" value="Genomic_DNA"/>
</dbReference>
<keyword evidence="3" id="KW-1185">Reference proteome</keyword>
<gene>
    <name evidence="2" type="ORF">PTD2_09878</name>
</gene>
<protein>
    <recommendedName>
        <fullName evidence="4">Orphan protein</fullName>
    </recommendedName>
</protein>
<dbReference type="AlphaFoldDB" id="A4CE68"/>
<sequence length="104" mass="11551">MKLFTTILATTTLLISANTMAHPQVKLEATDQSPATQICMAVASNKPINLLKVLKDNQMTMKTAVKKVRCNELTLGDFAQKHSAIKIANNLKRYEQKTELYSAL</sequence>
<evidence type="ECO:0000256" key="1">
    <source>
        <dbReference type="SAM" id="SignalP"/>
    </source>
</evidence>
<evidence type="ECO:0000313" key="3">
    <source>
        <dbReference type="Proteomes" id="UP000006201"/>
    </source>
</evidence>
<proteinExistence type="predicted"/>
<dbReference type="OrthoDB" id="6402293at2"/>
<dbReference type="HOGENOM" id="CLU_168986_0_0_6"/>
<reference evidence="2 3" key="1">
    <citation type="submission" date="2006-02" db="EMBL/GenBank/DDBJ databases">
        <authorList>
            <person name="Moran M.A."/>
            <person name="Kjelleberg S."/>
            <person name="Egan S."/>
            <person name="Saunders N."/>
            <person name="Thomas T."/>
            <person name="Ferriera S."/>
            <person name="Johnson J."/>
            <person name="Kravitz S."/>
            <person name="Halpern A."/>
            <person name="Remington K."/>
            <person name="Beeson K."/>
            <person name="Tran B."/>
            <person name="Rogers Y.-H."/>
            <person name="Friedman R."/>
            <person name="Venter J.C."/>
        </authorList>
    </citation>
    <scope>NUCLEOTIDE SEQUENCE [LARGE SCALE GENOMIC DNA]</scope>
    <source>
        <strain evidence="2 3">D2</strain>
    </source>
</reference>
<feature type="chain" id="PRO_5002667424" description="Orphan protein" evidence="1">
    <location>
        <begin position="22"/>
        <end position="104"/>
    </location>
</feature>
<comment type="caution">
    <text evidence="2">The sequence shown here is derived from an EMBL/GenBank/DDBJ whole genome shotgun (WGS) entry which is preliminary data.</text>
</comment>
<dbReference type="Pfam" id="PF12514">
    <property type="entry name" value="DUF3718"/>
    <property type="match status" value="1"/>
</dbReference>
<feature type="signal peptide" evidence="1">
    <location>
        <begin position="1"/>
        <end position="21"/>
    </location>
</feature>
<evidence type="ECO:0008006" key="4">
    <source>
        <dbReference type="Google" id="ProtNLM"/>
    </source>
</evidence>
<keyword evidence="1" id="KW-0732">Signal</keyword>
<dbReference type="RefSeq" id="WP_009839123.1">
    <property type="nucleotide sequence ID" value="NZ_AAOH01000008.1"/>
</dbReference>
<accession>A4CE68</accession>
<organism evidence="2 3">
    <name type="scientific">Pseudoalteromonas tunicata D2</name>
    <dbReference type="NCBI Taxonomy" id="87626"/>
    <lineage>
        <taxon>Bacteria</taxon>
        <taxon>Pseudomonadati</taxon>
        <taxon>Pseudomonadota</taxon>
        <taxon>Gammaproteobacteria</taxon>
        <taxon>Alteromonadales</taxon>
        <taxon>Pseudoalteromonadaceae</taxon>
        <taxon>Pseudoalteromonas</taxon>
    </lineage>
</organism>
<dbReference type="InterPro" id="IPR022193">
    <property type="entry name" value="DUF3718"/>
</dbReference>
<dbReference type="Proteomes" id="UP000006201">
    <property type="component" value="Unassembled WGS sequence"/>
</dbReference>
<evidence type="ECO:0000313" key="2">
    <source>
        <dbReference type="EMBL" id="EAR26880.1"/>
    </source>
</evidence>